<dbReference type="InterPro" id="IPR055411">
    <property type="entry name" value="LRR_FXL15/At3g58940/PEG3-like"/>
</dbReference>
<dbReference type="PANTHER" id="PTHR31639:SF312">
    <property type="entry name" value="CYCLIN-LIKE F-BOX"/>
    <property type="match status" value="1"/>
</dbReference>
<proteinExistence type="predicted"/>
<sequence>VTQQILECLPLQEAARTSVLSSHWKHKWAATQQLVLDKQLFSSILKNKMETTDISLAYSKTVNDILLSHVGPIWKFVLYLPSWFPKASEFSQWIQYVCANGVKEFTVEDACRPEKYLPNSLFSCKDLTHLTLINCKFLPLPPKFQGFPCLISLRWETPSFTSDNCKQISVLETLISKCPQLRSLCLSFSMREKENLRICAPKLQVLFMEGSLSHLSLEGTTVIKKLALDLFCTKFQHSKHMSDFFSTLPKVEKLILKCLIWGAMKWSEFRSPRKFPKGLDRLQSLKLVGIPLHCHFSISLLLCLFMSSPPLERLYIEASQHEKVSDEQPIQIDNTCILPCLRNIQLVGISGLHCQVQLIKFLLACSPALEEMSIELNVGMGGAQEKFHFVTELLRYRRASPTAEVIIKTKTLSSVSYIFHPIWLE</sequence>
<dbReference type="OrthoDB" id="1722980at2759"/>
<dbReference type="SUPFAM" id="SSF52047">
    <property type="entry name" value="RNI-like"/>
    <property type="match status" value="1"/>
</dbReference>
<dbReference type="InterPro" id="IPR006566">
    <property type="entry name" value="FBD"/>
</dbReference>
<organism evidence="2 3">
    <name type="scientific">Beta vulgaris subsp. vulgaris</name>
    <name type="common">Beet</name>
    <dbReference type="NCBI Taxonomy" id="3555"/>
    <lineage>
        <taxon>Eukaryota</taxon>
        <taxon>Viridiplantae</taxon>
        <taxon>Streptophyta</taxon>
        <taxon>Embryophyta</taxon>
        <taxon>Tracheophyta</taxon>
        <taxon>Spermatophyta</taxon>
        <taxon>Magnoliopsida</taxon>
        <taxon>eudicotyledons</taxon>
        <taxon>Gunneridae</taxon>
        <taxon>Pentapetalae</taxon>
        <taxon>Caryophyllales</taxon>
        <taxon>Chenopodiaceae</taxon>
        <taxon>Betoideae</taxon>
        <taxon>Beta</taxon>
    </lineage>
</organism>
<accession>A0A0J8DUV7</accession>
<dbReference type="Gene3D" id="3.80.10.10">
    <property type="entry name" value="Ribonuclease Inhibitor"/>
    <property type="match status" value="1"/>
</dbReference>
<dbReference type="Pfam" id="PF24758">
    <property type="entry name" value="LRR_At5g56370"/>
    <property type="match status" value="1"/>
</dbReference>
<dbReference type="AlphaFoldDB" id="A0A0J8DUV7"/>
<feature type="domain" description="FBD" evidence="1">
    <location>
        <begin position="335"/>
        <end position="408"/>
    </location>
</feature>
<name>A0A0J8DUV7_BETVV</name>
<dbReference type="PANTHER" id="PTHR31639">
    <property type="entry name" value="F-BOX PROTEIN-LIKE"/>
    <property type="match status" value="1"/>
</dbReference>
<gene>
    <name evidence="2" type="ORF">BVRB_017030</name>
</gene>
<dbReference type="OMA" id="LRICAPK"/>
<dbReference type="EMBL" id="KQ092047">
    <property type="protein sequence ID" value="KMS94610.1"/>
    <property type="molecule type" value="Genomic_DNA"/>
</dbReference>
<keyword evidence="3" id="KW-1185">Reference proteome</keyword>
<reference evidence="2 3" key="1">
    <citation type="journal article" date="2014" name="Nature">
        <title>The genome of the recently domesticated crop plant sugar beet (Beta vulgaris).</title>
        <authorList>
            <person name="Dohm J.C."/>
            <person name="Minoche A.E."/>
            <person name="Holtgrawe D."/>
            <person name="Capella-Gutierrez S."/>
            <person name="Zakrzewski F."/>
            <person name="Tafer H."/>
            <person name="Rupp O."/>
            <person name="Sorensen T.R."/>
            <person name="Stracke R."/>
            <person name="Reinhardt R."/>
            <person name="Goesmann A."/>
            <person name="Kraft T."/>
            <person name="Schulz B."/>
            <person name="Stadler P.F."/>
            <person name="Schmidt T."/>
            <person name="Gabaldon T."/>
            <person name="Lehrach H."/>
            <person name="Weisshaar B."/>
            <person name="Himmelbauer H."/>
        </authorList>
    </citation>
    <scope>NUCLEOTIDE SEQUENCE [LARGE SCALE GENOMIC DNA]</scope>
    <source>
        <tissue evidence="2">Taproot</tissue>
    </source>
</reference>
<dbReference type="eggNOG" id="ENOG502RQPH">
    <property type="taxonomic scope" value="Eukaryota"/>
</dbReference>
<evidence type="ECO:0000313" key="3">
    <source>
        <dbReference type="Proteomes" id="UP000035740"/>
    </source>
</evidence>
<protein>
    <recommendedName>
        <fullName evidence="1">FBD domain-containing protein</fullName>
    </recommendedName>
</protein>
<dbReference type="InterPro" id="IPR032675">
    <property type="entry name" value="LRR_dom_sf"/>
</dbReference>
<dbReference type="Gramene" id="KMS94610">
    <property type="protein sequence ID" value="KMS94610"/>
    <property type="gene ID" value="BVRB_017030"/>
</dbReference>
<dbReference type="Proteomes" id="UP000035740">
    <property type="component" value="Unassembled WGS sequence"/>
</dbReference>
<evidence type="ECO:0000259" key="1">
    <source>
        <dbReference type="SMART" id="SM00579"/>
    </source>
</evidence>
<evidence type="ECO:0000313" key="2">
    <source>
        <dbReference type="EMBL" id="KMS94610.1"/>
    </source>
</evidence>
<dbReference type="SMART" id="SM00579">
    <property type="entry name" value="FBD"/>
    <property type="match status" value="1"/>
</dbReference>
<feature type="non-terminal residue" evidence="2">
    <location>
        <position position="1"/>
    </location>
</feature>